<feature type="region of interest" description="Disordered" evidence="4">
    <location>
        <begin position="1"/>
        <end position="212"/>
    </location>
</feature>
<evidence type="ECO:0000256" key="1">
    <source>
        <dbReference type="ARBA" id="ARBA00004123"/>
    </source>
</evidence>
<dbReference type="RefSeq" id="XP_019013095.1">
    <property type="nucleotide sequence ID" value="XM_019154355.1"/>
</dbReference>
<reference evidence="7" key="1">
    <citation type="submission" date="2013-07" db="EMBL/GenBank/DDBJ databases">
        <title>The Genome Sequence of Cryptococcus pinus CBS10737.</title>
        <authorList>
            <consortium name="The Broad Institute Genome Sequencing Platform"/>
            <person name="Cuomo C."/>
            <person name="Litvintseva A."/>
            <person name="Chen Y."/>
            <person name="Heitman J."/>
            <person name="Sun S."/>
            <person name="Springer D."/>
            <person name="Dromer F."/>
            <person name="Young S.K."/>
            <person name="Zeng Q."/>
            <person name="Gargeya S."/>
            <person name="Fitzgerald M."/>
            <person name="Abouelleil A."/>
            <person name="Alvarado L."/>
            <person name="Berlin A.M."/>
            <person name="Chapman S.B."/>
            <person name="Dewar J."/>
            <person name="Goldberg J."/>
            <person name="Griggs A."/>
            <person name="Gujja S."/>
            <person name="Hansen M."/>
            <person name="Howarth C."/>
            <person name="Imamovic A."/>
            <person name="Larimer J."/>
            <person name="McCowan C."/>
            <person name="Murphy C."/>
            <person name="Pearson M."/>
            <person name="Priest M."/>
            <person name="Roberts A."/>
            <person name="Saif S."/>
            <person name="Shea T."/>
            <person name="Sykes S."/>
            <person name="Wortman J."/>
            <person name="Nusbaum C."/>
            <person name="Birren B."/>
        </authorList>
    </citation>
    <scope>NUCLEOTIDE SEQUENCE [LARGE SCALE GENOMIC DNA]</scope>
    <source>
        <strain evidence="7">CBS 10737</strain>
    </source>
</reference>
<keyword evidence="9" id="KW-1185">Reference proteome</keyword>
<dbReference type="STRING" id="1296096.A0A1B9I8M5"/>
<reference evidence="8" key="4">
    <citation type="submission" date="2024-02" db="EMBL/GenBank/DDBJ databases">
        <title>Comparative genomics of Cryptococcus and Kwoniella reveals pathogenesis evolution and contrasting modes of karyotype evolution via chromosome fusion or intercentromeric recombination.</title>
        <authorList>
            <person name="Coelho M.A."/>
            <person name="David-Palma M."/>
            <person name="Shea T."/>
            <person name="Bowers K."/>
            <person name="McGinley-Smith S."/>
            <person name="Mohammad A.W."/>
            <person name="Gnirke A."/>
            <person name="Yurkov A.M."/>
            <person name="Nowrousian M."/>
            <person name="Sun S."/>
            <person name="Cuomo C.A."/>
            <person name="Heitman J."/>
        </authorList>
    </citation>
    <scope>NUCLEOTIDE SEQUENCE</scope>
    <source>
        <strain evidence="8">CBS 10737</strain>
    </source>
</reference>
<dbReference type="PANTHER" id="PTHR46380:SF2">
    <property type="entry name" value="CYCLIN-D-BINDING MYB-LIKE TRANSCRIPTION FACTOR 1"/>
    <property type="match status" value="1"/>
</dbReference>
<evidence type="ECO:0000259" key="5">
    <source>
        <dbReference type="PROSITE" id="PS50090"/>
    </source>
</evidence>
<keyword evidence="3" id="KW-0539">Nucleus</keyword>
<dbReference type="InterPro" id="IPR009057">
    <property type="entry name" value="Homeodomain-like_sf"/>
</dbReference>
<dbReference type="GO" id="GO:0005634">
    <property type="term" value="C:nucleus"/>
    <property type="evidence" value="ECO:0007669"/>
    <property type="project" value="UniProtKB-SubCell"/>
</dbReference>
<comment type="subcellular location">
    <subcellularLocation>
        <location evidence="1">Nucleus</location>
    </subcellularLocation>
</comment>
<dbReference type="Pfam" id="PF00249">
    <property type="entry name" value="Myb_DNA-binding"/>
    <property type="match status" value="2"/>
</dbReference>
<dbReference type="SUPFAM" id="SSF46689">
    <property type="entry name" value="Homeodomain-like"/>
    <property type="match status" value="2"/>
</dbReference>
<dbReference type="PROSITE" id="PS50090">
    <property type="entry name" value="MYB_LIKE"/>
    <property type="match status" value="2"/>
</dbReference>
<evidence type="ECO:0000256" key="3">
    <source>
        <dbReference type="ARBA" id="ARBA00023242"/>
    </source>
</evidence>
<feature type="compositionally biased region" description="Polar residues" evidence="4">
    <location>
        <begin position="58"/>
        <end position="72"/>
    </location>
</feature>
<feature type="compositionally biased region" description="Polar residues" evidence="4">
    <location>
        <begin position="156"/>
        <end position="181"/>
    </location>
</feature>
<feature type="compositionally biased region" description="Acidic residues" evidence="4">
    <location>
        <begin position="545"/>
        <end position="558"/>
    </location>
</feature>
<feature type="compositionally biased region" description="Polar residues" evidence="4">
    <location>
        <begin position="127"/>
        <end position="139"/>
    </location>
</feature>
<accession>A0A1B9I8M5</accession>
<dbReference type="OrthoDB" id="39591at2759"/>
<dbReference type="Proteomes" id="UP000094020">
    <property type="component" value="Chromosome 6"/>
</dbReference>
<dbReference type="PANTHER" id="PTHR46380">
    <property type="entry name" value="CYCLIN-D-BINDING MYB-LIKE TRANSCRIPTION FACTOR 1"/>
    <property type="match status" value="1"/>
</dbReference>
<feature type="domain" description="Myb-like" evidence="5">
    <location>
        <begin position="381"/>
        <end position="444"/>
    </location>
</feature>
<protein>
    <recommendedName>
        <fullName evidence="10">RNA polymerase I termination factor</fullName>
    </recommendedName>
</protein>
<dbReference type="GeneID" id="30170961"/>
<evidence type="ECO:0000313" key="7">
    <source>
        <dbReference type="EMBL" id="OCF51876.1"/>
    </source>
</evidence>
<evidence type="ECO:0008006" key="10">
    <source>
        <dbReference type="Google" id="ProtNLM"/>
    </source>
</evidence>
<evidence type="ECO:0000313" key="9">
    <source>
        <dbReference type="Proteomes" id="UP000094020"/>
    </source>
</evidence>
<dbReference type="SMART" id="SM00717">
    <property type="entry name" value="SANT"/>
    <property type="match status" value="2"/>
</dbReference>
<feature type="compositionally biased region" description="Polar residues" evidence="4">
    <location>
        <begin position="190"/>
        <end position="202"/>
    </location>
</feature>
<dbReference type="KEGG" id="kpin:30170961"/>
<organism evidence="7">
    <name type="scientific">Kwoniella pini CBS 10737</name>
    <dbReference type="NCBI Taxonomy" id="1296096"/>
    <lineage>
        <taxon>Eukaryota</taxon>
        <taxon>Fungi</taxon>
        <taxon>Dikarya</taxon>
        <taxon>Basidiomycota</taxon>
        <taxon>Agaricomycotina</taxon>
        <taxon>Tremellomycetes</taxon>
        <taxon>Tremellales</taxon>
        <taxon>Cryptococcaceae</taxon>
        <taxon>Kwoniella</taxon>
    </lineage>
</organism>
<reference evidence="8" key="2">
    <citation type="submission" date="2013-07" db="EMBL/GenBank/DDBJ databases">
        <authorList>
            <consortium name="The Broad Institute Genome Sequencing Platform"/>
            <person name="Cuomo C."/>
            <person name="Litvintseva A."/>
            <person name="Chen Y."/>
            <person name="Heitman J."/>
            <person name="Sun S."/>
            <person name="Springer D."/>
            <person name="Dromer F."/>
            <person name="Young S.K."/>
            <person name="Zeng Q."/>
            <person name="Gargeya S."/>
            <person name="Fitzgerald M."/>
            <person name="Abouelleil A."/>
            <person name="Alvarado L."/>
            <person name="Berlin A.M."/>
            <person name="Chapman S.B."/>
            <person name="Dewar J."/>
            <person name="Goldberg J."/>
            <person name="Griggs A."/>
            <person name="Gujja S."/>
            <person name="Hansen M."/>
            <person name="Howarth C."/>
            <person name="Imamovic A."/>
            <person name="Larimer J."/>
            <person name="McCowan C."/>
            <person name="Murphy C."/>
            <person name="Pearson M."/>
            <person name="Priest M."/>
            <person name="Roberts A."/>
            <person name="Saif S."/>
            <person name="Shea T."/>
            <person name="Sykes S."/>
            <person name="Wortman J."/>
            <person name="Nusbaum C."/>
            <person name="Birren B."/>
        </authorList>
    </citation>
    <scope>NUCLEOTIDE SEQUENCE</scope>
    <source>
        <strain evidence="8">CBS 10737</strain>
    </source>
</reference>
<dbReference type="EMBL" id="KV700115">
    <property type="protein sequence ID" value="OCF51876.1"/>
    <property type="molecule type" value="Genomic_DNA"/>
</dbReference>
<dbReference type="EMBL" id="CP144524">
    <property type="protein sequence ID" value="WWC71099.1"/>
    <property type="molecule type" value="Genomic_DNA"/>
</dbReference>
<dbReference type="InterPro" id="IPR051651">
    <property type="entry name" value="DMTF1_DNA-bind_reg"/>
</dbReference>
<feature type="compositionally biased region" description="Basic and acidic residues" evidence="4">
    <location>
        <begin position="78"/>
        <end position="112"/>
    </location>
</feature>
<dbReference type="GO" id="GO:0003700">
    <property type="term" value="F:DNA-binding transcription factor activity"/>
    <property type="evidence" value="ECO:0007669"/>
    <property type="project" value="TreeGrafter"/>
</dbReference>
<feature type="domain" description="Myb-like" evidence="5">
    <location>
        <begin position="329"/>
        <end position="378"/>
    </location>
</feature>
<feature type="domain" description="HTH myb-type" evidence="6">
    <location>
        <begin position="329"/>
        <end position="382"/>
    </location>
</feature>
<dbReference type="GO" id="GO:0000976">
    <property type="term" value="F:transcription cis-regulatory region binding"/>
    <property type="evidence" value="ECO:0007669"/>
    <property type="project" value="TreeGrafter"/>
</dbReference>
<keyword evidence="2" id="KW-0238">DNA-binding</keyword>
<dbReference type="AlphaFoldDB" id="A0A1B9I8M5"/>
<evidence type="ECO:0000313" key="8">
    <source>
        <dbReference type="EMBL" id="WWC71099.1"/>
    </source>
</evidence>
<dbReference type="Gene3D" id="1.10.10.60">
    <property type="entry name" value="Homeodomain-like"/>
    <property type="match status" value="2"/>
</dbReference>
<dbReference type="CDD" id="cd00167">
    <property type="entry name" value="SANT"/>
    <property type="match status" value="1"/>
</dbReference>
<dbReference type="PROSITE" id="PS51294">
    <property type="entry name" value="HTH_MYB"/>
    <property type="match status" value="1"/>
</dbReference>
<evidence type="ECO:0000256" key="2">
    <source>
        <dbReference type="ARBA" id="ARBA00023125"/>
    </source>
</evidence>
<name>A0A1B9I8M5_9TREE</name>
<dbReference type="InterPro" id="IPR017930">
    <property type="entry name" value="Myb_dom"/>
</dbReference>
<dbReference type="InterPro" id="IPR001005">
    <property type="entry name" value="SANT/Myb"/>
</dbReference>
<evidence type="ECO:0000256" key="4">
    <source>
        <dbReference type="SAM" id="MobiDB-lite"/>
    </source>
</evidence>
<feature type="region of interest" description="Disordered" evidence="4">
    <location>
        <begin position="540"/>
        <end position="573"/>
    </location>
</feature>
<sequence>MEGMFLSPTAELSSSIVAEPSNGVEAVPKKKRSREEKEARREAKRLKKEKKEKAAEVNQPTAQLNDVFTDNGAQAAHVIEEQEKKEDKEEKAKRKAEKAERKIEKQKVKADLESSDTQKINGKIPKQATSKKIVSSKQSVPFVEIPTTQVKKRNRSQTTPLVSLSQAGPSNPSTPKRSIITSRAVRPPSTVKSRASSSSQTPSKRRKVENEVDDATLRATLTDQSSMEDWLANNWVSDKELGRLERLGILRYKKGKLTEDEKIAIRKVLETYQKVHRLNTEQLVDTIMAGATTFPSGREGWQAFWLELSAAVPGRPGRYVLKMVQRMYNPNGHKGHFTPEEDAMLIRAYELHPNQWGKIAEIVERTYHDCRDRYTKELRHHNTRVTGEWSNEEIQNLLDCIKKMNRSLGRDEMESEGIPWELVVKEMGGTRTVVQCRKKWSDDIYPTKAWGWEQGHKRENDYALIKRLEILNYPSEKHIVWKQVYDESLKHMKIHQVRQMYYRLKAKIPQADNLTFPELVKRLRGAAESLKSLCRPIRPSKGVIESDDEKDDDGNEQDTIDKGDNEVLSESDD</sequence>
<reference evidence="7" key="3">
    <citation type="submission" date="2016-07" db="EMBL/GenBank/DDBJ databases">
        <title>Evolution of pathogenesis and genome organization in the Tremellales.</title>
        <authorList>
            <person name="Cuomo C."/>
            <person name="Litvintseva A."/>
            <person name="Heitman J."/>
            <person name="Chen Y."/>
            <person name="Sun S."/>
            <person name="Springer D."/>
            <person name="Dromer F."/>
            <person name="Young S."/>
            <person name="Zeng Q."/>
            <person name="Chapman S."/>
            <person name="Gujja S."/>
            <person name="Saif S."/>
            <person name="Birren B."/>
        </authorList>
    </citation>
    <scope>NUCLEOTIDE SEQUENCE</scope>
    <source>
        <strain evidence="7">CBS 10737</strain>
    </source>
</reference>
<evidence type="ECO:0000259" key="6">
    <source>
        <dbReference type="PROSITE" id="PS51294"/>
    </source>
</evidence>
<proteinExistence type="predicted"/>
<gene>
    <name evidence="7" type="ORF">I206_02592</name>
    <name evidence="8" type="ORF">I206_105052</name>
</gene>